<dbReference type="GO" id="GO:0005615">
    <property type="term" value="C:extracellular space"/>
    <property type="evidence" value="ECO:0007669"/>
    <property type="project" value="TreeGrafter"/>
</dbReference>
<keyword evidence="4" id="KW-1185">Reference proteome</keyword>
<organism evidence="4 5">
    <name type="scientific">Spodoptera litura</name>
    <name type="common">Asian cotton leafworm</name>
    <dbReference type="NCBI Taxonomy" id="69820"/>
    <lineage>
        <taxon>Eukaryota</taxon>
        <taxon>Metazoa</taxon>
        <taxon>Ecdysozoa</taxon>
        <taxon>Arthropoda</taxon>
        <taxon>Hexapoda</taxon>
        <taxon>Insecta</taxon>
        <taxon>Pterygota</taxon>
        <taxon>Neoptera</taxon>
        <taxon>Endopterygota</taxon>
        <taxon>Lepidoptera</taxon>
        <taxon>Glossata</taxon>
        <taxon>Ditrysia</taxon>
        <taxon>Noctuoidea</taxon>
        <taxon>Noctuidae</taxon>
        <taxon>Amphipyrinae</taxon>
        <taxon>Spodoptera</taxon>
    </lineage>
</organism>
<dbReference type="Gene3D" id="3.20.20.80">
    <property type="entry name" value="Glycosidases"/>
    <property type="match status" value="1"/>
</dbReference>
<gene>
    <name evidence="5" type="primary">LOC111357333</name>
</gene>
<name>A0A9J7IYC7_SPOLT</name>
<feature type="signal peptide" evidence="3">
    <location>
        <begin position="1"/>
        <end position="21"/>
    </location>
</feature>
<feature type="region of interest" description="Disordered" evidence="2">
    <location>
        <begin position="670"/>
        <end position="704"/>
    </location>
</feature>
<dbReference type="PANTHER" id="PTHR46145">
    <property type="entry name" value="HEPARANASE"/>
    <property type="match status" value="1"/>
</dbReference>
<protein>
    <submittedName>
        <fullName evidence="5">Heparanase</fullName>
    </submittedName>
</protein>
<reference evidence="5" key="1">
    <citation type="submission" date="2025-08" db="UniProtKB">
        <authorList>
            <consortium name="RefSeq"/>
        </authorList>
    </citation>
    <scope>IDENTIFICATION</scope>
    <source>
        <strain evidence="5">Ishihara</strain>
        <tissue evidence="5">Whole body</tissue>
    </source>
</reference>
<keyword evidence="1" id="KW-0175">Coiled coil</keyword>
<evidence type="ECO:0000256" key="2">
    <source>
        <dbReference type="SAM" id="MobiDB-lite"/>
    </source>
</evidence>
<dbReference type="Proteomes" id="UP000301870">
    <property type="component" value="Chromosome 24"/>
</dbReference>
<accession>A0A9J7IYC7</accession>
<dbReference type="GO" id="GO:0031012">
    <property type="term" value="C:extracellular matrix"/>
    <property type="evidence" value="ECO:0007669"/>
    <property type="project" value="TreeGrafter"/>
</dbReference>
<dbReference type="KEGG" id="sliu:111357333"/>
<dbReference type="InterPro" id="IPR017853">
    <property type="entry name" value="GH"/>
</dbReference>
<dbReference type="SUPFAM" id="SSF51445">
    <property type="entry name" value="(Trans)glycosidases"/>
    <property type="match status" value="1"/>
</dbReference>
<evidence type="ECO:0000313" key="5">
    <source>
        <dbReference type="RefSeq" id="XP_022827735.1"/>
    </source>
</evidence>
<dbReference type="PANTHER" id="PTHR46145:SF4">
    <property type="entry name" value="HEPARANASE"/>
    <property type="match status" value="1"/>
</dbReference>
<keyword evidence="3" id="KW-0732">Signal</keyword>
<dbReference type="RefSeq" id="XP_022827735.1">
    <property type="nucleotide sequence ID" value="XM_022971967.1"/>
</dbReference>
<evidence type="ECO:0000256" key="1">
    <source>
        <dbReference type="SAM" id="Coils"/>
    </source>
</evidence>
<evidence type="ECO:0000256" key="3">
    <source>
        <dbReference type="SAM" id="SignalP"/>
    </source>
</evidence>
<feature type="coiled-coil region" evidence="1">
    <location>
        <begin position="706"/>
        <end position="756"/>
    </location>
</feature>
<dbReference type="OrthoDB" id="7736742at2759"/>
<dbReference type="GeneID" id="111357333"/>
<sequence>MAATIHLFLFLLLRYLSLCSSDTYSVKISTDEHVNVVDTRFLSFTIDPKYLFSSSDKYSSKECICMAASLTPSYLRIAGPSTAHMTFHNTTISINDVDFPDKDLLRSTFDVLAFDTDVPQKLGDHHQTRNLAVSHRQWRKFVQWAKSTGFDLVFALNNEERTAAGMWDPNTALNILTVAEKVKVGDIFWELGYECRNQSIDEYLNDLETLRAITETFPPGRTEQWKVVGGDVTKCLQAESKSDFKDYLTLSNDMMDALLLNGNSSSHELKRMTERDRLKLLRFFSRSQTPLWLTETNQKQHSDLERAADWLASLGYSAKNGFSVHFRELEEEEMYEPTLSFYMALLFKNLVGERVLNIEMDPEPAVLFGHCTSLRHKPVPGAVTLFGANMDNEPARFSLKLSKREEGGDIMQFILGNDHNGNIVVNGRPMYYEGNIKPIVKRVHPYKTLLINLPARSFGFWVLANTKIEACHNVIENKTLVEAETVDHEAHRVKRSVNDDFDDYAHTADLSYDFEDIDTYLPGNNALRNRISDMNRDLDKIKDVFKRNLGHDRFRRDIGDTRYGSRLRKYGFRHRTSKRYDQERYEPNPRKFIDDLLERARQRLNDLKELRSNIPRLNIYKKSNKYPKISKVRSFKSLKEDSPIFGAKNRKPKTTKTFAEESDEFLKKINKKNKSDVSKRTPETLDKNTNKNEHKKTASEEGTNILESLVRKRRSVDNAVEETSAENEIDLTGKNKAKLLKLLKKLDEEFEETSDEQMEDDPISTEGIILKTEVSDDSATIRVTDSNHGVIKTTMRSMLHMLEDFNKNLNKVWNAVNLLDDVQ</sequence>
<feature type="chain" id="PRO_5039939134" evidence="3">
    <location>
        <begin position="22"/>
        <end position="823"/>
    </location>
</feature>
<evidence type="ECO:0000313" key="4">
    <source>
        <dbReference type="Proteomes" id="UP000301870"/>
    </source>
</evidence>
<feature type="compositionally biased region" description="Basic and acidic residues" evidence="2">
    <location>
        <begin position="673"/>
        <end position="699"/>
    </location>
</feature>
<proteinExistence type="predicted"/>
<dbReference type="AlphaFoldDB" id="A0A9J7IYC7"/>